<reference evidence="9" key="1">
    <citation type="journal article" date="2021" name="Phytopathology">
        <title>WRKY transcription factors actively respond to Fusarium oxysporum in Lilium regale Wilson.</title>
        <authorList>
            <person name="Li S."/>
            <person name="Liu G."/>
            <person name="Pu L."/>
            <person name="Liu X."/>
            <person name="Wang Z."/>
            <person name="Zhao Q."/>
            <person name="Chen H."/>
            <person name="Ge F."/>
            <person name="Liu D."/>
        </authorList>
    </citation>
    <scope>NUCLEOTIDE SEQUENCE</scope>
    <source>
        <tissue evidence="9">Roots</tissue>
    </source>
</reference>
<keyword evidence="2" id="KW-0805">Transcription regulation</keyword>
<dbReference type="SMART" id="SM00774">
    <property type="entry name" value="WRKY"/>
    <property type="match status" value="1"/>
</dbReference>
<dbReference type="Pfam" id="PF03106">
    <property type="entry name" value="WRKY"/>
    <property type="match status" value="1"/>
</dbReference>
<dbReference type="PANTHER" id="PTHR32096">
    <property type="entry name" value="WRKY TRANSCRIPTION FACTOR 30-RELATED-RELATED"/>
    <property type="match status" value="1"/>
</dbReference>
<dbReference type="EMBL" id="MW125568">
    <property type="protein sequence ID" value="QRX38920.1"/>
    <property type="molecule type" value="mRNA"/>
</dbReference>
<dbReference type="GO" id="GO:0005634">
    <property type="term" value="C:nucleus"/>
    <property type="evidence" value="ECO:0007669"/>
    <property type="project" value="UniProtKB-SubCell"/>
</dbReference>
<evidence type="ECO:0000256" key="4">
    <source>
        <dbReference type="ARBA" id="ARBA00023163"/>
    </source>
</evidence>
<keyword evidence="3" id="KW-0238">DNA-binding</keyword>
<dbReference type="InterPro" id="IPR036576">
    <property type="entry name" value="WRKY_dom_sf"/>
</dbReference>
<proteinExistence type="evidence at transcript level"/>
<evidence type="ECO:0000313" key="9">
    <source>
        <dbReference type="EMBL" id="QRX38920.1"/>
    </source>
</evidence>
<keyword evidence="4" id="KW-0804">Transcription</keyword>
<dbReference type="GO" id="GO:0003700">
    <property type="term" value="F:DNA-binding transcription factor activity"/>
    <property type="evidence" value="ECO:0007669"/>
    <property type="project" value="InterPro"/>
</dbReference>
<organism evidence="9">
    <name type="scientific">Lilium regale</name>
    <name type="common">Regal lily</name>
    <dbReference type="NCBI Taxonomy" id="82328"/>
    <lineage>
        <taxon>Eukaryota</taxon>
        <taxon>Viridiplantae</taxon>
        <taxon>Streptophyta</taxon>
        <taxon>Embryophyta</taxon>
        <taxon>Tracheophyta</taxon>
        <taxon>Spermatophyta</taxon>
        <taxon>Magnoliopsida</taxon>
        <taxon>Liliopsida</taxon>
        <taxon>Liliales</taxon>
        <taxon>Liliaceae</taxon>
        <taxon>Lilium</taxon>
    </lineage>
</organism>
<dbReference type="InterPro" id="IPR044810">
    <property type="entry name" value="WRKY_plant"/>
</dbReference>
<evidence type="ECO:0000259" key="8">
    <source>
        <dbReference type="PROSITE" id="PS50811"/>
    </source>
</evidence>
<evidence type="ECO:0000256" key="6">
    <source>
        <dbReference type="ARBA" id="ARBA00060761"/>
    </source>
</evidence>
<protein>
    <submittedName>
        <fullName evidence="9">Transcription factor WRKY23</fullName>
    </submittedName>
</protein>
<feature type="region of interest" description="Disordered" evidence="7">
    <location>
        <begin position="90"/>
        <end position="117"/>
    </location>
</feature>
<evidence type="ECO:0000256" key="3">
    <source>
        <dbReference type="ARBA" id="ARBA00023125"/>
    </source>
</evidence>
<comment type="subcellular location">
    <subcellularLocation>
        <location evidence="1">Nucleus</location>
    </subcellularLocation>
</comment>
<dbReference type="PROSITE" id="PS50811">
    <property type="entry name" value="WRKY"/>
    <property type="match status" value="1"/>
</dbReference>
<feature type="region of interest" description="Disordered" evidence="7">
    <location>
        <begin position="194"/>
        <end position="238"/>
    </location>
</feature>
<dbReference type="PANTHER" id="PTHR32096:SF18">
    <property type="entry name" value="DISEASE RESISTANCE PROTEIN RRS1B-RELATED"/>
    <property type="match status" value="1"/>
</dbReference>
<dbReference type="InterPro" id="IPR003657">
    <property type="entry name" value="WRKY_dom"/>
</dbReference>
<dbReference type="FunFam" id="2.20.25.80:FF:000007">
    <property type="entry name" value="WRKY transcription factor 22"/>
    <property type="match status" value="1"/>
</dbReference>
<dbReference type="GO" id="GO:0000976">
    <property type="term" value="F:transcription cis-regulatory region binding"/>
    <property type="evidence" value="ECO:0007669"/>
    <property type="project" value="TreeGrafter"/>
</dbReference>
<feature type="compositionally biased region" description="Polar residues" evidence="7">
    <location>
        <begin position="194"/>
        <end position="217"/>
    </location>
</feature>
<feature type="domain" description="WRKY" evidence="8">
    <location>
        <begin position="125"/>
        <end position="191"/>
    </location>
</feature>
<evidence type="ECO:0000256" key="5">
    <source>
        <dbReference type="ARBA" id="ARBA00023242"/>
    </source>
</evidence>
<evidence type="ECO:0000256" key="7">
    <source>
        <dbReference type="SAM" id="MobiDB-lite"/>
    </source>
</evidence>
<evidence type="ECO:0000256" key="2">
    <source>
        <dbReference type="ARBA" id="ARBA00023015"/>
    </source>
</evidence>
<name>A0A894TC39_LILRE</name>
<dbReference type="Gene3D" id="2.20.25.80">
    <property type="entry name" value="WRKY domain"/>
    <property type="match status" value="1"/>
</dbReference>
<sequence>MGNDDWDLQAVVRSCRLGGQGGAATRDTFSFIPPAAAVDTVEETLIGDGVGLAGDGLFELCRPFICRSQQPITLTPQRNPLRLSNPAAAAPAAVAGGRQRQPVSVQNTRTKKRKNQQKRVVCEVPADGVSADLWAWRKYGQKPIKGSPYPRGYYRCSSLKGCPARKQVERNPADPGLLMITYTAEHNHAVPTHRNSLAGSTRVQKLPSTNGGLSPNTPLEDELLHSPNRPCKSEEEAESEELLVEDMEVLGEDDLLFLGGEAEGQPSGSTSSVSAFFDDITL</sequence>
<comment type="similarity">
    <text evidence="6">Belongs to the WRKY group II-e family.</text>
</comment>
<gene>
    <name evidence="9" type="primary">WRKY23</name>
</gene>
<evidence type="ECO:0000256" key="1">
    <source>
        <dbReference type="ARBA" id="ARBA00004123"/>
    </source>
</evidence>
<dbReference type="AlphaFoldDB" id="A0A894TC39"/>
<keyword evidence="5" id="KW-0539">Nucleus</keyword>
<dbReference type="SUPFAM" id="SSF118290">
    <property type="entry name" value="WRKY DNA-binding domain"/>
    <property type="match status" value="1"/>
</dbReference>
<feature type="region of interest" description="Disordered" evidence="7">
    <location>
        <begin position="259"/>
        <end position="282"/>
    </location>
</feature>
<accession>A0A894TC39</accession>